<keyword evidence="5" id="KW-0229">DNA integration</keyword>
<proteinExistence type="predicted"/>
<protein>
    <submittedName>
        <fullName evidence="12">Putative integrase</fullName>
    </submittedName>
</protein>
<dbReference type="Gene3D" id="1.10.443.10">
    <property type="entry name" value="Intergrase catalytic core"/>
    <property type="match status" value="1"/>
</dbReference>
<dbReference type="Pfam" id="PF00589">
    <property type="entry name" value="Phage_integrase"/>
    <property type="match status" value="1"/>
</dbReference>
<dbReference type="GO" id="GO:0015074">
    <property type="term" value="P:DNA integration"/>
    <property type="evidence" value="ECO:0007669"/>
    <property type="project" value="UniProtKB-KW"/>
</dbReference>
<evidence type="ECO:0000256" key="4">
    <source>
        <dbReference type="ARBA" id="ARBA00022829"/>
    </source>
</evidence>
<evidence type="ECO:0000256" key="2">
    <source>
        <dbReference type="ARBA" id="ARBA00022490"/>
    </source>
</evidence>
<sequence>MADIVTFEKILDDYFFNKVLRRATEWSYRKVVRTFLEFYGEDILPENVTRMDVLKWRRYVLNEQMSSKRTWNNKVAHMRAVFNHAITNKLISARENPFNQVIVKPDIKRKKTLSGEQMKKIDLIMERKIELEQMGVHDPRPNALEPAWFWMTVIETLKFTGMRQNQLLHIRLCDVDLKLGIIELQAEGSKNHREHRVPITARLRPRLEQLYLMSVQKGSKKGEQLFNINRFTPKKKRIIRAKNMDHLPMRAFFRRLSRECQCDISPHRFRHTIATDLMKRPERSLNDVQMLLGHSSVAVTLEYVEANMDNLRRNLEAAYAA</sequence>
<dbReference type="SUPFAM" id="SSF56349">
    <property type="entry name" value="DNA breaking-rejoining enzymes"/>
    <property type="match status" value="1"/>
</dbReference>
<dbReference type="KEGG" id="enc:ECL_00532"/>
<keyword evidence="3" id="KW-0132">Cell division</keyword>
<dbReference type="Proteomes" id="UP000002363">
    <property type="component" value="Chromosome"/>
</dbReference>
<evidence type="ECO:0000256" key="3">
    <source>
        <dbReference type="ARBA" id="ARBA00022618"/>
    </source>
</evidence>
<evidence type="ECO:0000313" key="13">
    <source>
        <dbReference type="Proteomes" id="UP000002363"/>
    </source>
</evidence>
<feature type="domain" description="Tyr recombinase" evidence="10">
    <location>
        <begin position="108"/>
        <end position="316"/>
    </location>
</feature>
<dbReference type="STRING" id="716541.ECL_00532"/>
<keyword evidence="7" id="KW-0233">DNA recombination</keyword>
<dbReference type="GO" id="GO:0003677">
    <property type="term" value="F:DNA binding"/>
    <property type="evidence" value="ECO:0007669"/>
    <property type="project" value="UniProtKB-UniRule"/>
</dbReference>
<evidence type="ECO:0000256" key="5">
    <source>
        <dbReference type="ARBA" id="ARBA00022908"/>
    </source>
</evidence>
<gene>
    <name evidence="12" type="ordered locus">ECL_00532</name>
</gene>
<evidence type="ECO:0000259" key="10">
    <source>
        <dbReference type="PROSITE" id="PS51898"/>
    </source>
</evidence>
<dbReference type="eggNOG" id="COG4974">
    <property type="taxonomic scope" value="Bacteria"/>
</dbReference>
<comment type="subcellular location">
    <subcellularLocation>
        <location evidence="1">Cytoplasm</location>
    </subcellularLocation>
</comment>
<evidence type="ECO:0000256" key="7">
    <source>
        <dbReference type="ARBA" id="ARBA00023172"/>
    </source>
</evidence>
<reference evidence="12 13" key="1">
    <citation type="journal article" date="2010" name="J. Bacteriol.">
        <title>Complete genome sequence of Enterobacter cloacae subsp. cloacae type strain ATCC 13047.</title>
        <authorList>
            <person name="Ren Y."/>
            <person name="Ren Y."/>
            <person name="Zhou Z."/>
            <person name="Guo X."/>
            <person name="Li Y."/>
            <person name="Feng L."/>
            <person name="Wang L."/>
        </authorList>
    </citation>
    <scope>NUCLEOTIDE SEQUENCE [LARGE SCALE GENOMIC DNA]</scope>
    <source>
        <strain evidence="13">ATCC 13047 / DSM 30054 / NBRC 13535 / NCTC 10005 / WDCM 00083 / NCDC 279-56</strain>
    </source>
</reference>
<dbReference type="AlphaFoldDB" id="A0A0H3CE25"/>
<dbReference type="RefSeq" id="WP_013095253.1">
    <property type="nucleotide sequence ID" value="NC_014121.1"/>
</dbReference>
<keyword evidence="4" id="KW-0159">Chromosome partition</keyword>
<dbReference type="InterPro" id="IPR044068">
    <property type="entry name" value="CB"/>
</dbReference>
<accession>A0A0H3CE25</accession>
<dbReference type="CDD" id="cd00397">
    <property type="entry name" value="DNA_BRE_C"/>
    <property type="match status" value="1"/>
</dbReference>
<dbReference type="PANTHER" id="PTHR30349:SF77">
    <property type="entry name" value="TYROSINE RECOMBINASE XERC"/>
    <property type="match status" value="1"/>
</dbReference>
<feature type="domain" description="Core-binding (CB)" evidence="11">
    <location>
        <begin position="5"/>
        <end position="86"/>
    </location>
</feature>
<dbReference type="PROSITE" id="PS51898">
    <property type="entry name" value="TYR_RECOMBINASE"/>
    <property type="match status" value="1"/>
</dbReference>
<dbReference type="GO" id="GO:0005737">
    <property type="term" value="C:cytoplasm"/>
    <property type="evidence" value="ECO:0007669"/>
    <property type="project" value="UniProtKB-SubCell"/>
</dbReference>
<evidence type="ECO:0000259" key="11">
    <source>
        <dbReference type="PROSITE" id="PS51900"/>
    </source>
</evidence>
<keyword evidence="2" id="KW-0963">Cytoplasm</keyword>
<keyword evidence="13" id="KW-1185">Reference proteome</keyword>
<dbReference type="InterPro" id="IPR011010">
    <property type="entry name" value="DNA_brk_join_enz"/>
</dbReference>
<dbReference type="EnsemblBacteria" id="ADF60098">
    <property type="protein sequence ID" value="ADF60098"/>
    <property type="gene ID" value="ECL_00532"/>
</dbReference>
<evidence type="ECO:0000256" key="8">
    <source>
        <dbReference type="ARBA" id="ARBA00023306"/>
    </source>
</evidence>
<dbReference type="Gene3D" id="1.10.150.130">
    <property type="match status" value="1"/>
</dbReference>
<keyword evidence="8" id="KW-0131">Cell cycle</keyword>
<dbReference type="InterPro" id="IPR013762">
    <property type="entry name" value="Integrase-like_cat_sf"/>
</dbReference>
<dbReference type="GO" id="GO:0006310">
    <property type="term" value="P:DNA recombination"/>
    <property type="evidence" value="ECO:0007669"/>
    <property type="project" value="UniProtKB-KW"/>
</dbReference>
<evidence type="ECO:0000256" key="6">
    <source>
        <dbReference type="ARBA" id="ARBA00023125"/>
    </source>
</evidence>
<dbReference type="InterPro" id="IPR002104">
    <property type="entry name" value="Integrase_catalytic"/>
</dbReference>
<dbReference type="InterPro" id="IPR050090">
    <property type="entry name" value="Tyrosine_recombinase_XerCD"/>
</dbReference>
<evidence type="ECO:0000256" key="1">
    <source>
        <dbReference type="ARBA" id="ARBA00004496"/>
    </source>
</evidence>
<evidence type="ECO:0000256" key="9">
    <source>
        <dbReference type="PROSITE-ProRule" id="PRU01248"/>
    </source>
</evidence>
<dbReference type="PROSITE" id="PS51900">
    <property type="entry name" value="CB"/>
    <property type="match status" value="1"/>
</dbReference>
<dbReference type="OrthoDB" id="7064909at2"/>
<dbReference type="PANTHER" id="PTHR30349">
    <property type="entry name" value="PHAGE INTEGRASE-RELATED"/>
    <property type="match status" value="1"/>
</dbReference>
<dbReference type="PATRIC" id="fig|716541.4.peg.801"/>
<name>A0A0H3CE25_ENTCC</name>
<organism evidence="12 13">
    <name type="scientific">Enterobacter cloacae subsp. cloacae (strain ATCC 13047 / DSM 30054 / NBRC 13535 / NCTC 10005 / WDCM 00083 / NCDC 279-56)</name>
    <dbReference type="NCBI Taxonomy" id="716541"/>
    <lineage>
        <taxon>Bacteria</taxon>
        <taxon>Pseudomonadati</taxon>
        <taxon>Pseudomonadota</taxon>
        <taxon>Gammaproteobacteria</taxon>
        <taxon>Enterobacterales</taxon>
        <taxon>Enterobacteriaceae</taxon>
        <taxon>Enterobacter</taxon>
        <taxon>Enterobacter cloacae complex</taxon>
    </lineage>
</organism>
<dbReference type="GO" id="GO:0051301">
    <property type="term" value="P:cell division"/>
    <property type="evidence" value="ECO:0007669"/>
    <property type="project" value="UniProtKB-KW"/>
</dbReference>
<evidence type="ECO:0000313" key="12">
    <source>
        <dbReference type="EMBL" id="ADF60098.1"/>
    </source>
</evidence>
<dbReference type="HOGENOM" id="CLU_045821_0_0_6"/>
<dbReference type="GO" id="GO:0007059">
    <property type="term" value="P:chromosome segregation"/>
    <property type="evidence" value="ECO:0007669"/>
    <property type="project" value="UniProtKB-KW"/>
</dbReference>
<dbReference type="InterPro" id="IPR010998">
    <property type="entry name" value="Integrase_recombinase_N"/>
</dbReference>
<dbReference type="EMBL" id="CP001918">
    <property type="protein sequence ID" value="ADF60098.1"/>
    <property type="molecule type" value="Genomic_DNA"/>
</dbReference>
<keyword evidence="6 9" id="KW-0238">DNA-binding</keyword>